<proteinExistence type="predicted"/>
<evidence type="ECO:0000313" key="2">
    <source>
        <dbReference type="EMBL" id="QBD75983.1"/>
    </source>
</evidence>
<dbReference type="KEGG" id="kbs:EPA93_08175"/>
<dbReference type="GO" id="GO:0003677">
    <property type="term" value="F:DNA binding"/>
    <property type="evidence" value="ECO:0007669"/>
    <property type="project" value="InterPro"/>
</dbReference>
<dbReference type="InterPro" id="IPR041413">
    <property type="entry name" value="MLTR_LBD"/>
</dbReference>
<dbReference type="Pfam" id="PF13560">
    <property type="entry name" value="HTH_31"/>
    <property type="match status" value="1"/>
</dbReference>
<dbReference type="CDD" id="cd00093">
    <property type="entry name" value="HTH_XRE"/>
    <property type="match status" value="1"/>
</dbReference>
<dbReference type="PANTHER" id="PTHR35010">
    <property type="entry name" value="BLL4672 PROTEIN-RELATED"/>
    <property type="match status" value="1"/>
</dbReference>
<gene>
    <name evidence="2" type="ORF">EPA93_08175</name>
</gene>
<dbReference type="Proteomes" id="UP000290365">
    <property type="component" value="Chromosome"/>
</dbReference>
<protein>
    <submittedName>
        <fullName evidence="2">XRE family transcriptional regulator</fullName>
    </submittedName>
</protein>
<accession>A0A4P6JLM9</accession>
<dbReference type="OrthoDB" id="154603at2"/>
<dbReference type="InterPro" id="IPR001387">
    <property type="entry name" value="Cro/C1-type_HTH"/>
</dbReference>
<dbReference type="EMBL" id="CP035758">
    <property type="protein sequence ID" value="QBD75983.1"/>
    <property type="molecule type" value="Genomic_DNA"/>
</dbReference>
<dbReference type="SMART" id="SM00530">
    <property type="entry name" value="HTH_XRE"/>
    <property type="match status" value="1"/>
</dbReference>
<dbReference type="SUPFAM" id="SSF47413">
    <property type="entry name" value="lambda repressor-like DNA-binding domains"/>
    <property type="match status" value="1"/>
</dbReference>
<name>A0A4P6JLM9_KTERU</name>
<reference evidence="2 3" key="1">
    <citation type="submission" date="2019-01" db="EMBL/GenBank/DDBJ databases">
        <title>Ktedonosporobacter rubrisoli SCAWS-G2.</title>
        <authorList>
            <person name="Huang Y."/>
            <person name="Yan B."/>
        </authorList>
    </citation>
    <scope>NUCLEOTIDE SEQUENCE [LARGE SCALE GENOMIC DNA]</scope>
    <source>
        <strain evidence="2 3">SCAWS-G2</strain>
    </source>
</reference>
<evidence type="ECO:0000259" key="1">
    <source>
        <dbReference type="PROSITE" id="PS50943"/>
    </source>
</evidence>
<feature type="domain" description="HTH cro/C1-type" evidence="1">
    <location>
        <begin position="43"/>
        <end position="90"/>
    </location>
</feature>
<dbReference type="RefSeq" id="WP_129886579.1">
    <property type="nucleotide sequence ID" value="NZ_CP035758.1"/>
</dbReference>
<keyword evidence="3" id="KW-1185">Reference proteome</keyword>
<dbReference type="Gene3D" id="3.30.450.180">
    <property type="match status" value="1"/>
</dbReference>
<organism evidence="2 3">
    <name type="scientific">Ktedonosporobacter rubrisoli</name>
    <dbReference type="NCBI Taxonomy" id="2509675"/>
    <lineage>
        <taxon>Bacteria</taxon>
        <taxon>Bacillati</taxon>
        <taxon>Chloroflexota</taxon>
        <taxon>Ktedonobacteria</taxon>
        <taxon>Ktedonobacterales</taxon>
        <taxon>Ktedonosporobacteraceae</taxon>
        <taxon>Ktedonosporobacter</taxon>
    </lineage>
</organism>
<dbReference type="Gene3D" id="1.10.260.40">
    <property type="entry name" value="lambda repressor-like DNA-binding domains"/>
    <property type="match status" value="1"/>
</dbReference>
<dbReference type="Pfam" id="PF17765">
    <property type="entry name" value="MLTR_LBD"/>
    <property type="match status" value="1"/>
</dbReference>
<sequence length="303" mass="34772">MEDRRKHDKQRREELGNFLRTRRARLSPEQIGMPAAGRRRTPGLRREEVAVMAGVSSTWYTYLEQGRAIQVSSSVLASIASVLHLSEDEKSHLFVLARQPLPVKSEASCEIVRPAYQRVLQALETEIPAFITGRTYDVLAWNRAACAVFGDFSALLESERNLLWQLFTDSPFHRLFAESAARERYAQEVLETFRARVNQYLDEPTIADFIARLELASPEFRQKWSQHNVRQACTIWQALRHPAVGELNFEMATFQVVNHTDMRCHMHTPADEATAGKIHELLAAEQRITKAERLECIEIVKRS</sequence>
<evidence type="ECO:0000313" key="3">
    <source>
        <dbReference type="Proteomes" id="UP000290365"/>
    </source>
</evidence>
<dbReference type="InterPro" id="IPR010982">
    <property type="entry name" value="Lambda_DNA-bd_dom_sf"/>
</dbReference>
<dbReference type="PROSITE" id="PS50943">
    <property type="entry name" value="HTH_CROC1"/>
    <property type="match status" value="1"/>
</dbReference>
<dbReference type="AlphaFoldDB" id="A0A4P6JLM9"/>